<sequence>MKVLKTTLIVVAILVAVPLLVALFVDQDYAVEREIVINKPKQEVFNYVKLLRNQDNYSTWATRDPNMKKTYSGTDGTVGFVSAWESDNEEVGKGEQEIKNIVDGDRIDFELRFYEPFEATEPAYMVTEQVSDSETKVKWGFNGHMDYPMNLMLAFMDMEEAIGNDLQTGLDNLKIQLEK</sequence>
<dbReference type="Proteomes" id="UP000266005">
    <property type="component" value="Unassembled WGS sequence"/>
</dbReference>
<dbReference type="OrthoDB" id="9807923at2"/>
<keyword evidence="2" id="KW-1185">Reference proteome</keyword>
<organism evidence="1 2">
    <name type="scientific">Pontibacter oryzae</name>
    <dbReference type="NCBI Taxonomy" id="2304593"/>
    <lineage>
        <taxon>Bacteria</taxon>
        <taxon>Pseudomonadati</taxon>
        <taxon>Bacteroidota</taxon>
        <taxon>Cytophagia</taxon>
        <taxon>Cytophagales</taxon>
        <taxon>Hymenobacteraceae</taxon>
        <taxon>Pontibacter</taxon>
    </lineage>
</organism>
<protein>
    <submittedName>
        <fullName evidence="1">Polyketide cyclase</fullName>
    </submittedName>
</protein>
<dbReference type="SUPFAM" id="SSF55961">
    <property type="entry name" value="Bet v1-like"/>
    <property type="match status" value="1"/>
</dbReference>
<dbReference type="Gene3D" id="3.30.530.20">
    <property type="match status" value="1"/>
</dbReference>
<dbReference type="RefSeq" id="WP_119431863.1">
    <property type="nucleotide sequence ID" value="NZ_QWGE01000002.1"/>
</dbReference>
<comment type="caution">
    <text evidence="1">The sequence shown here is derived from an EMBL/GenBank/DDBJ whole genome shotgun (WGS) entry which is preliminary data.</text>
</comment>
<dbReference type="AlphaFoldDB" id="A0A399SEQ5"/>
<accession>A0A399SEQ5</accession>
<reference evidence="2" key="1">
    <citation type="submission" date="2018-08" db="EMBL/GenBank/DDBJ databases">
        <title>Mucilaginibacter sp. MYSH2.</title>
        <authorList>
            <person name="Seo T."/>
        </authorList>
    </citation>
    <scope>NUCLEOTIDE SEQUENCE [LARGE SCALE GENOMIC DNA]</scope>
    <source>
        <strain evidence="2">KIRAN</strain>
    </source>
</reference>
<proteinExistence type="predicted"/>
<gene>
    <name evidence="1" type="ORF">D1627_07965</name>
</gene>
<dbReference type="EMBL" id="QWGE01000002">
    <property type="protein sequence ID" value="RIJ42120.1"/>
    <property type="molecule type" value="Genomic_DNA"/>
</dbReference>
<dbReference type="InterPro" id="IPR023393">
    <property type="entry name" value="START-like_dom_sf"/>
</dbReference>
<evidence type="ECO:0000313" key="2">
    <source>
        <dbReference type="Proteomes" id="UP000266005"/>
    </source>
</evidence>
<dbReference type="CDD" id="cd07818">
    <property type="entry name" value="SRPBCC_1"/>
    <property type="match status" value="1"/>
</dbReference>
<evidence type="ECO:0000313" key="1">
    <source>
        <dbReference type="EMBL" id="RIJ42120.1"/>
    </source>
</evidence>
<name>A0A399SEQ5_9BACT</name>